<dbReference type="CDD" id="cd11041">
    <property type="entry name" value="CYP503A1-like"/>
    <property type="match status" value="1"/>
</dbReference>
<accession>A0A4Y7TK21</accession>
<name>A0A4Y7TK21_COPMI</name>
<evidence type="ECO:0000256" key="5">
    <source>
        <dbReference type="ARBA" id="ARBA00022692"/>
    </source>
</evidence>
<keyword evidence="15" id="KW-1185">Reference proteome</keyword>
<dbReference type="Proteomes" id="UP000298030">
    <property type="component" value="Unassembled WGS sequence"/>
</dbReference>
<dbReference type="OrthoDB" id="1844152at2759"/>
<keyword evidence="7 13" id="KW-1133">Transmembrane helix</keyword>
<evidence type="ECO:0000256" key="1">
    <source>
        <dbReference type="ARBA" id="ARBA00001971"/>
    </source>
</evidence>
<evidence type="ECO:0000256" key="12">
    <source>
        <dbReference type="PIRSR" id="PIRSR602403-1"/>
    </source>
</evidence>
<gene>
    <name evidence="14" type="ORF">FA13DRAFT_1753973</name>
</gene>
<dbReference type="GO" id="GO:0005506">
    <property type="term" value="F:iron ion binding"/>
    <property type="evidence" value="ECO:0007669"/>
    <property type="project" value="InterPro"/>
</dbReference>
<evidence type="ECO:0000313" key="14">
    <source>
        <dbReference type="EMBL" id="TEB33849.1"/>
    </source>
</evidence>
<reference evidence="14 15" key="1">
    <citation type="journal article" date="2019" name="Nat. Ecol. Evol.">
        <title>Megaphylogeny resolves global patterns of mushroom evolution.</title>
        <authorList>
            <person name="Varga T."/>
            <person name="Krizsan K."/>
            <person name="Foldi C."/>
            <person name="Dima B."/>
            <person name="Sanchez-Garcia M."/>
            <person name="Sanchez-Ramirez S."/>
            <person name="Szollosi G.J."/>
            <person name="Szarkandi J.G."/>
            <person name="Papp V."/>
            <person name="Albert L."/>
            <person name="Andreopoulos W."/>
            <person name="Angelini C."/>
            <person name="Antonin V."/>
            <person name="Barry K.W."/>
            <person name="Bougher N.L."/>
            <person name="Buchanan P."/>
            <person name="Buyck B."/>
            <person name="Bense V."/>
            <person name="Catcheside P."/>
            <person name="Chovatia M."/>
            <person name="Cooper J."/>
            <person name="Damon W."/>
            <person name="Desjardin D."/>
            <person name="Finy P."/>
            <person name="Geml J."/>
            <person name="Haridas S."/>
            <person name="Hughes K."/>
            <person name="Justo A."/>
            <person name="Karasinski D."/>
            <person name="Kautmanova I."/>
            <person name="Kiss B."/>
            <person name="Kocsube S."/>
            <person name="Kotiranta H."/>
            <person name="LaButti K.M."/>
            <person name="Lechner B.E."/>
            <person name="Liimatainen K."/>
            <person name="Lipzen A."/>
            <person name="Lukacs Z."/>
            <person name="Mihaltcheva S."/>
            <person name="Morgado L.N."/>
            <person name="Niskanen T."/>
            <person name="Noordeloos M.E."/>
            <person name="Ohm R.A."/>
            <person name="Ortiz-Santana B."/>
            <person name="Ovrebo C."/>
            <person name="Racz N."/>
            <person name="Riley R."/>
            <person name="Savchenko A."/>
            <person name="Shiryaev A."/>
            <person name="Soop K."/>
            <person name="Spirin V."/>
            <person name="Szebenyi C."/>
            <person name="Tomsovsky M."/>
            <person name="Tulloss R.E."/>
            <person name="Uehling J."/>
            <person name="Grigoriev I.V."/>
            <person name="Vagvolgyi C."/>
            <person name="Papp T."/>
            <person name="Martin F.M."/>
            <person name="Miettinen O."/>
            <person name="Hibbett D.S."/>
            <person name="Nagy L.G."/>
        </authorList>
    </citation>
    <scope>NUCLEOTIDE SEQUENCE [LARGE SCALE GENOMIC DNA]</scope>
    <source>
        <strain evidence="14 15">FP101781</strain>
    </source>
</reference>
<dbReference type="AlphaFoldDB" id="A0A4Y7TK21"/>
<evidence type="ECO:0000313" key="15">
    <source>
        <dbReference type="Proteomes" id="UP000298030"/>
    </source>
</evidence>
<comment type="similarity">
    <text evidence="3">Belongs to the cytochrome P450 family.</text>
</comment>
<evidence type="ECO:0000256" key="13">
    <source>
        <dbReference type="SAM" id="Phobius"/>
    </source>
</evidence>
<evidence type="ECO:0000256" key="3">
    <source>
        <dbReference type="ARBA" id="ARBA00010617"/>
    </source>
</evidence>
<dbReference type="InterPro" id="IPR036396">
    <property type="entry name" value="Cyt_P450_sf"/>
</dbReference>
<organism evidence="14 15">
    <name type="scientific">Coprinellus micaceus</name>
    <name type="common">Glistening ink-cap mushroom</name>
    <name type="synonym">Coprinus micaceus</name>
    <dbReference type="NCBI Taxonomy" id="71717"/>
    <lineage>
        <taxon>Eukaryota</taxon>
        <taxon>Fungi</taxon>
        <taxon>Dikarya</taxon>
        <taxon>Basidiomycota</taxon>
        <taxon>Agaricomycotina</taxon>
        <taxon>Agaricomycetes</taxon>
        <taxon>Agaricomycetidae</taxon>
        <taxon>Agaricales</taxon>
        <taxon>Agaricineae</taxon>
        <taxon>Psathyrellaceae</taxon>
        <taxon>Coprinellus</taxon>
    </lineage>
</organism>
<dbReference type="InterPro" id="IPR001128">
    <property type="entry name" value="Cyt_P450"/>
</dbReference>
<proteinExistence type="inferred from homology"/>
<evidence type="ECO:0000256" key="2">
    <source>
        <dbReference type="ARBA" id="ARBA00004370"/>
    </source>
</evidence>
<keyword evidence="9 12" id="KW-0408">Iron</keyword>
<evidence type="ECO:0000256" key="7">
    <source>
        <dbReference type="ARBA" id="ARBA00022989"/>
    </source>
</evidence>
<dbReference type="GO" id="GO:0020037">
    <property type="term" value="F:heme binding"/>
    <property type="evidence" value="ECO:0007669"/>
    <property type="project" value="InterPro"/>
</dbReference>
<dbReference type="PANTHER" id="PTHR46206:SF5">
    <property type="entry name" value="P450, PUTATIVE (EUROFUNG)-RELATED"/>
    <property type="match status" value="1"/>
</dbReference>
<feature type="transmembrane region" description="Helical" evidence="13">
    <location>
        <begin position="6"/>
        <end position="21"/>
    </location>
</feature>
<keyword evidence="4 12" id="KW-0349">Heme</keyword>
<evidence type="ECO:0000256" key="4">
    <source>
        <dbReference type="ARBA" id="ARBA00022617"/>
    </source>
</evidence>
<keyword evidence="11 13" id="KW-0472">Membrane</keyword>
<dbReference type="GO" id="GO:0016020">
    <property type="term" value="C:membrane"/>
    <property type="evidence" value="ECO:0007669"/>
    <property type="project" value="UniProtKB-SubCell"/>
</dbReference>
<dbReference type="Pfam" id="PF00067">
    <property type="entry name" value="p450"/>
    <property type="match status" value="1"/>
</dbReference>
<comment type="caution">
    <text evidence="14">The sequence shown here is derived from an EMBL/GenBank/DDBJ whole genome shotgun (WGS) entry which is preliminary data.</text>
</comment>
<dbReference type="PANTHER" id="PTHR46206">
    <property type="entry name" value="CYTOCHROME P450"/>
    <property type="match status" value="1"/>
</dbReference>
<keyword evidence="8" id="KW-0560">Oxidoreductase</keyword>
<keyword evidence="5 13" id="KW-0812">Transmembrane</keyword>
<evidence type="ECO:0000256" key="6">
    <source>
        <dbReference type="ARBA" id="ARBA00022723"/>
    </source>
</evidence>
<evidence type="ECO:0000256" key="11">
    <source>
        <dbReference type="ARBA" id="ARBA00023136"/>
    </source>
</evidence>
<comment type="subcellular location">
    <subcellularLocation>
        <location evidence="2">Membrane</location>
    </subcellularLocation>
</comment>
<dbReference type="EMBL" id="QPFP01000011">
    <property type="protein sequence ID" value="TEB33849.1"/>
    <property type="molecule type" value="Genomic_DNA"/>
</dbReference>
<evidence type="ECO:0000256" key="9">
    <source>
        <dbReference type="ARBA" id="ARBA00023004"/>
    </source>
</evidence>
<dbReference type="Gene3D" id="1.10.630.10">
    <property type="entry name" value="Cytochrome P450"/>
    <property type="match status" value="1"/>
</dbReference>
<keyword evidence="10" id="KW-0503">Monooxygenase</keyword>
<dbReference type="GO" id="GO:0004497">
    <property type="term" value="F:monooxygenase activity"/>
    <property type="evidence" value="ECO:0007669"/>
    <property type="project" value="UniProtKB-KW"/>
</dbReference>
<protein>
    <submittedName>
        <fullName evidence="14">Cytochrome P450</fullName>
    </submittedName>
</protein>
<evidence type="ECO:0000256" key="10">
    <source>
        <dbReference type="ARBA" id="ARBA00023033"/>
    </source>
</evidence>
<comment type="cofactor">
    <cofactor evidence="1 12">
        <name>heme</name>
        <dbReference type="ChEBI" id="CHEBI:30413"/>
    </cofactor>
</comment>
<feature type="binding site" description="axial binding residue" evidence="12">
    <location>
        <position position="434"/>
    </location>
    <ligand>
        <name>heme</name>
        <dbReference type="ChEBI" id="CHEBI:30413"/>
    </ligand>
    <ligandPart>
        <name>Fe</name>
        <dbReference type="ChEBI" id="CHEBI:18248"/>
    </ligandPart>
</feature>
<keyword evidence="6 12" id="KW-0479">Metal-binding</keyword>
<dbReference type="PRINTS" id="PR00465">
    <property type="entry name" value="EP450IV"/>
</dbReference>
<dbReference type="SUPFAM" id="SSF48264">
    <property type="entry name" value="Cytochrome P450"/>
    <property type="match status" value="1"/>
</dbReference>
<dbReference type="STRING" id="71717.A0A4Y7TK21"/>
<evidence type="ECO:0000256" key="8">
    <source>
        <dbReference type="ARBA" id="ARBA00023002"/>
    </source>
</evidence>
<dbReference type="GO" id="GO:0016705">
    <property type="term" value="F:oxidoreductase activity, acting on paired donors, with incorporation or reduction of molecular oxygen"/>
    <property type="evidence" value="ECO:0007669"/>
    <property type="project" value="InterPro"/>
</dbReference>
<sequence length="461" mass="52279">MAGWTELLACVIAAFFFYKWFKFYRLRVKLAHIPTLGSDSFLWSYLDAWRFISKGHTLIEDGYAKYKGQPFKVACHTTQSGWLVVVNDPNMIEDMRKASPEVLSFRGAAIDLVQTKYTSPRNFKATPFHVPVVRSPLTKAFPTRFARCCGRDQGQRISTDWTPFPLYQTLTHVVCRTTNRLFVDLPLLLAKSKDCGPSRLEPQPTFFAITPNWLKPVVGPLMPCHALERRAKRILARLIQVRLAKHAAHGTNWEGPVMFTNFLSIHTTALVRPLPMVGAFFSLADHRSSTQTSTDTLFDLAARPEYIAPLRAEIDEAIACHGWTKDALARLVKLDSFMKESGRFGGNAAMAMRRRACQDFAFSNGVVIPQDVTVCVARRPMQLDSDHYEDPLEFKGFRFAELREKEGAGLESLQHQMVSLDPTYMLFGYGRNACPGRFFAVNEVKVLLAHIIRELRLEAPR</sequence>
<dbReference type="InterPro" id="IPR002403">
    <property type="entry name" value="Cyt_P450_E_grp-IV"/>
</dbReference>